<proteinExistence type="predicted"/>
<dbReference type="AlphaFoldDB" id="A0AAV5EQZ4"/>
<evidence type="ECO:0000313" key="1">
    <source>
        <dbReference type="EMBL" id="GJN25055.1"/>
    </source>
</evidence>
<dbReference type="Proteomes" id="UP001054889">
    <property type="component" value="Unassembled WGS sequence"/>
</dbReference>
<name>A0AAV5EQZ4_ELECO</name>
<dbReference type="EMBL" id="BQKI01000077">
    <property type="protein sequence ID" value="GJN25055.1"/>
    <property type="molecule type" value="Genomic_DNA"/>
</dbReference>
<accession>A0AAV5EQZ4</accession>
<comment type="caution">
    <text evidence="1">The sequence shown here is derived from an EMBL/GenBank/DDBJ whole genome shotgun (WGS) entry which is preliminary data.</text>
</comment>
<protein>
    <submittedName>
        <fullName evidence="1">Uncharacterized protein</fullName>
    </submittedName>
</protein>
<evidence type="ECO:0000313" key="2">
    <source>
        <dbReference type="Proteomes" id="UP001054889"/>
    </source>
</evidence>
<dbReference type="InterPro" id="IPR023213">
    <property type="entry name" value="CAT-like_dom_sf"/>
</dbReference>
<reference evidence="1" key="2">
    <citation type="submission" date="2021-12" db="EMBL/GenBank/DDBJ databases">
        <title>Resequencing data analysis of finger millet.</title>
        <authorList>
            <person name="Hatakeyama M."/>
            <person name="Aluri S."/>
            <person name="Balachadran M.T."/>
            <person name="Sivarajan S.R."/>
            <person name="Poveda L."/>
            <person name="Shimizu-Inatsugi R."/>
            <person name="Schlapbach R."/>
            <person name="Sreeman S.M."/>
            <person name="Shimizu K.K."/>
        </authorList>
    </citation>
    <scope>NUCLEOTIDE SEQUENCE</scope>
</reference>
<reference evidence="1" key="1">
    <citation type="journal article" date="2018" name="DNA Res.">
        <title>Multiple hybrid de novo genome assembly of finger millet, an orphan allotetraploid crop.</title>
        <authorList>
            <person name="Hatakeyama M."/>
            <person name="Aluri S."/>
            <person name="Balachadran M.T."/>
            <person name="Sivarajan S.R."/>
            <person name="Patrignani A."/>
            <person name="Gruter S."/>
            <person name="Poveda L."/>
            <person name="Shimizu-Inatsugi R."/>
            <person name="Baeten J."/>
            <person name="Francoijs K.J."/>
            <person name="Nataraja K.N."/>
            <person name="Reddy Y.A.N."/>
            <person name="Phadnis S."/>
            <person name="Ravikumar R.L."/>
            <person name="Schlapbach R."/>
            <person name="Sreeman S.M."/>
            <person name="Shimizu K.K."/>
        </authorList>
    </citation>
    <scope>NUCLEOTIDE SEQUENCE</scope>
</reference>
<organism evidence="1 2">
    <name type="scientific">Eleusine coracana subsp. coracana</name>
    <dbReference type="NCBI Taxonomy" id="191504"/>
    <lineage>
        <taxon>Eukaryota</taxon>
        <taxon>Viridiplantae</taxon>
        <taxon>Streptophyta</taxon>
        <taxon>Embryophyta</taxon>
        <taxon>Tracheophyta</taxon>
        <taxon>Spermatophyta</taxon>
        <taxon>Magnoliopsida</taxon>
        <taxon>Liliopsida</taxon>
        <taxon>Poales</taxon>
        <taxon>Poaceae</taxon>
        <taxon>PACMAD clade</taxon>
        <taxon>Chloridoideae</taxon>
        <taxon>Cynodonteae</taxon>
        <taxon>Eleusininae</taxon>
        <taxon>Eleusine</taxon>
    </lineage>
</organism>
<dbReference type="GO" id="GO:0016747">
    <property type="term" value="F:acyltransferase activity, transferring groups other than amino-acyl groups"/>
    <property type="evidence" value="ECO:0007669"/>
    <property type="project" value="UniProtKB-ARBA"/>
</dbReference>
<sequence length="147" mass="16529">MRRRPTRAARNYVGNFVTYTSKEAGVEKVLAMPLRDVAALVREAVSAPAYDERFQELVDWVEHKPRRYIETAVLPCWGWAAPAVSVTMFSSFRIDTDFGFGHAALALPTVREVARIASGYVQTCFRPGRDDGRQRVSVATAHRRSRG</sequence>
<dbReference type="Gene3D" id="3.30.559.10">
    <property type="entry name" value="Chloramphenicol acetyltransferase-like domain"/>
    <property type="match status" value="1"/>
</dbReference>
<keyword evidence="2" id="KW-1185">Reference proteome</keyword>
<gene>
    <name evidence="1" type="primary">gb12839</name>
    <name evidence="1" type="ORF">PR202_gb12839</name>
</gene>